<gene>
    <name evidence="2" type="ORF">KZZ10_07795</name>
</gene>
<evidence type="ECO:0000256" key="1">
    <source>
        <dbReference type="SAM" id="MobiDB-lite"/>
    </source>
</evidence>
<name>A0A953N9P3_9BURK</name>
<dbReference type="AlphaFoldDB" id="A0A953N9P3"/>
<protein>
    <submittedName>
        <fullName evidence="2">Glycine reductase</fullName>
    </submittedName>
</protein>
<evidence type="ECO:0000313" key="3">
    <source>
        <dbReference type="Proteomes" id="UP000739565"/>
    </source>
</evidence>
<keyword evidence="3" id="KW-1185">Reference proteome</keyword>
<comment type="caution">
    <text evidence="2">The sequence shown here is derived from an EMBL/GenBank/DDBJ whole genome shotgun (WGS) entry which is preliminary data.</text>
</comment>
<accession>A0A953N9P3</accession>
<organism evidence="2 3">
    <name type="scientific">Zwartia hollandica</name>
    <dbReference type="NCBI Taxonomy" id="324606"/>
    <lineage>
        <taxon>Bacteria</taxon>
        <taxon>Pseudomonadati</taxon>
        <taxon>Pseudomonadota</taxon>
        <taxon>Betaproteobacteria</taxon>
        <taxon>Burkholderiales</taxon>
        <taxon>Alcaligenaceae</taxon>
        <taxon>Zwartia</taxon>
    </lineage>
</organism>
<sequence length="318" mass="35029">MNKNDTPTPPSDAELGFAPDEDAPIPYMKRTRDWYLALGYGNPYRWAHYVDVPFTPLAQPLSQTTVALISTASPYDPTKGEQGVGAPYNAEAKFYKVYSGDSSIDHDVRVSHVAIDRKHTTMEDSNTWFPLPALRAAVAKGRIGRLATHFFGVPTNRSQRHTLEVDCPEVLRRCREESVQAVVLVPNCPVCHQTLSLVARYLEAAGISTVLLACAKDIVEHCGVPRAMFSDFPLGNAAGKPKDPASQAATLELALRTLESAPAARTTVQSPQRWSESHAWKRDYSNVECVSPEELTRLRAANDRAKEAAKALRDTQLT</sequence>
<dbReference type="RefSeq" id="WP_259660922.1">
    <property type="nucleotide sequence ID" value="NZ_JAHXRI010000006.1"/>
</dbReference>
<reference evidence="2" key="1">
    <citation type="submission" date="2021-07" db="EMBL/GenBank/DDBJ databases">
        <title>New genus and species of the family Alcaligenaceae.</title>
        <authorList>
            <person name="Hahn M.W."/>
        </authorList>
    </citation>
    <scope>NUCLEOTIDE SEQUENCE</scope>
    <source>
        <strain evidence="2">LF4-65</strain>
    </source>
</reference>
<proteinExistence type="predicted"/>
<dbReference type="Proteomes" id="UP000739565">
    <property type="component" value="Unassembled WGS sequence"/>
</dbReference>
<dbReference type="EMBL" id="JAHXRI010000006">
    <property type="protein sequence ID" value="MBZ1350548.1"/>
    <property type="molecule type" value="Genomic_DNA"/>
</dbReference>
<feature type="region of interest" description="Disordered" evidence="1">
    <location>
        <begin position="1"/>
        <end position="22"/>
    </location>
</feature>
<evidence type="ECO:0000313" key="2">
    <source>
        <dbReference type="EMBL" id="MBZ1350548.1"/>
    </source>
</evidence>